<dbReference type="AlphaFoldDB" id="A0A553JK39"/>
<dbReference type="OrthoDB" id="8263000at2"/>
<comment type="caution">
    <text evidence="1">The sequence shown here is derived from an EMBL/GenBank/DDBJ whole genome shotgun (WGS) entry which is preliminary data.</text>
</comment>
<dbReference type="Proteomes" id="UP000318126">
    <property type="component" value="Unassembled WGS sequence"/>
</dbReference>
<evidence type="ECO:0000313" key="2">
    <source>
        <dbReference type="Proteomes" id="UP000318126"/>
    </source>
</evidence>
<organism evidence="1 2">
    <name type="scientific">Shewanella hanedai</name>
    <name type="common">Alteromonas hanedai</name>
    <dbReference type="NCBI Taxonomy" id="25"/>
    <lineage>
        <taxon>Bacteria</taxon>
        <taxon>Pseudomonadati</taxon>
        <taxon>Pseudomonadota</taxon>
        <taxon>Gammaproteobacteria</taxon>
        <taxon>Alteromonadales</taxon>
        <taxon>Shewanellaceae</taxon>
        <taxon>Shewanella</taxon>
    </lineage>
</organism>
<gene>
    <name evidence="1" type="ORF">FN961_18520</name>
</gene>
<dbReference type="RefSeq" id="WP_144041666.1">
    <property type="nucleotide sequence ID" value="NZ_BMPL01000024.1"/>
</dbReference>
<reference evidence="2" key="1">
    <citation type="submission" date="2019-07" db="EMBL/GenBank/DDBJ databases">
        <title>Shewanella sp. YLB-08 draft genomic sequence.</title>
        <authorList>
            <person name="Yu L."/>
        </authorList>
    </citation>
    <scope>NUCLEOTIDE SEQUENCE [LARGE SCALE GENOMIC DNA]</scope>
    <source>
        <strain evidence="2">JCM 20706</strain>
    </source>
</reference>
<dbReference type="EMBL" id="VKGK01000026">
    <property type="protein sequence ID" value="TRY12815.1"/>
    <property type="molecule type" value="Genomic_DNA"/>
</dbReference>
<proteinExistence type="predicted"/>
<sequence length="812" mass="91710">MTNPYSSIAPEFAPLREQALADIRELAPNSWTDLSVSDPGITILEQLIVKFQQLAEKINLPLTDLLVSDGNVAGSFDTVALNFVKPVSLKPQFFSANEVLTTAAVSLNDRRRLILDHPLVANVLVEPARLLDRTLYWDDNQKRYTFDELVSDVQVALPGRYRALVELVENHGLDVEQKKALSSRLLSRLKSQRNLCEQWQEVILLEPEFIKLNGGISLRQGADVEQTLIDIHKAISDYINPPLKAQSLEQLATKGRTSGDIYQGPVLENGYFDESDLNQLQLRNELRVSDIIRIILDFEAVQHVFSLQISNFANPRDDDWRDWVLPISSGRVARLEPILSVDHIDPNAPPKVTGFIDCYKNNAVCPIDSALVISRLEVLEAQRASQKVQQKWRDIPLPSGERQDLSYQSVQQEFPVVYGLGENVLPDSVGTERLARVKQLQGYLMLFDQLIANYHQQLADTGALLDSKIRPQTSYQTGQFLSQDQALLTADDYWQQINTLVQSELTNNLTEQHTERENRLLDHLFSRLGESFSDQSLLGFSFASESFRTYLDRKHLCLQQLARLGHDRLLGRNYLPQEGSGIDEGAGLERRLQAKLGLDRNNPDEPLPILVEHSLLYPNSDSEIPAPYHSGKLFAQLRKDGYFYPVIEASSHGLLSGDIVSLFDFSGDQESVYAGAYSITRIDADHFEMALDLGLNPDSDAINTEFTLKWMRGRQIQNPYAMQVSLVFQGDKARYQQAGFRLGVETLARAETPAHITLHMRWLDEDQQAVFDSVHQQWLQSYTAFLTDPAGESELELALRDKSANELLAFLL</sequence>
<protein>
    <submittedName>
        <fullName evidence="1">Uncharacterized protein</fullName>
    </submittedName>
</protein>
<evidence type="ECO:0000313" key="1">
    <source>
        <dbReference type="EMBL" id="TRY12815.1"/>
    </source>
</evidence>
<accession>A0A553JK39</accession>
<name>A0A553JK39_SHEHA</name>
<keyword evidence="2" id="KW-1185">Reference proteome</keyword>